<dbReference type="PATRIC" id="fig|1284240.4.peg.5211"/>
<evidence type="ECO:0000256" key="1">
    <source>
        <dbReference type="ARBA" id="ARBA00022603"/>
    </source>
</evidence>
<dbReference type="Gene3D" id="3.40.50.150">
    <property type="entry name" value="Vaccinia Virus protein VP39"/>
    <property type="match status" value="1"/>
</dbReference>
<evidence type="ECO:0000313" key="5">
    <source>
        <dbReference type="Proteomes" id="UP000054226"/>
    </source>
</evidence>
<sequence length="246" mass="27039">MMSSVFETREAERLKKWDRYWRELPPGEGVAVWDTPAASNVGTHMSWMEPYFEKSLPVLDIGCGNGTQTAHLTGKYERVLGLEISESAVEAASEAHRHPGLEFRQFDILSDPATATLHDELGDCNIYVRTLLHVFPKDEQLAAAANLARLLGNTGHILILEMPHSAGPVFEAGLNQSEDSLPKVRRNISYDVIGANLADGEIAEILDKAGIETVEHGTTLMPSTDRLSDGTALEIPLEYVLGRNHP</sequence>
<dbReference type="Proteomes" id="UP000054226">
    <property type="component" value="Unassembled WGS sequence"/>
</dbReference>
<keyword evidence="1" id="KW-0489">Methyltransferase</keyword>
<keyword evidence="5" id="KW-1185">Reference proteome</keyword>
<dbReference type="GO" id="GO:0032259">
    <property type="term" value="P:methylation"/>
    <property type="evidence" value="ECO:0007669"/>
    <property type="project" value="UniProtKB-KW"/>
</dbReference>
<dbReference type="PANTHER" id="PTHR43861:SF1">
    <property type="entry name" value="TRANS-ACONITATE 2-METHYLTRANSFERASE"/>
    <property type="match status" value="1"/>
</dbReference>
<dbReference type="GO" id="GO:0008168">
    <property type="term" value="F:methyltransferase activity"/>
    <property type="evidence" value="ECO:0007669"/>
    <property type="project" value="UniProtKB-KW"/>
</dbReference>
<reference evidence="4 5" key="1">
    <citation type="journal article" date="2013" name="Genome Announc.">
        <title>Draft Genome Sequence of Amycolatopsis decaplanina Strain DSM 44594T.</title>
        <authorList>
            <person name="Kaur N."/>
            <person name="Kumar S."/>
            <person name="Bala M."/>
            <person name="Raghava G.P."/>
            <person name="Mayilraj S."/>
        </authorList>
    </citation>
    <scope>NUCLEOTIDE SEQUENCE [LARGE SCALE GENOMIC DNA]</scope>
    <source>
        <strain evidence="4 5">DSM 44594</strain>
    </source>
</reference>
<dbReference type="CDD" id="cd02440">
    <property type="entry name" value="AdoMet_MTases"/>
    <property type="match status" value="1"/>
</dbReference>
<evidence type="ECO:0000259" key="3">
    <source>
        <dbReference type="Pfam" id="PF13649"/>
    </source>
</evidence>
<name>M2YJR2_9PSEU</name>
<dbReference type="SUPFAM" id="SSF53335">
    <property type="entry name" value="S-adenosyl-L-methionine-dependent methyltransferases"/>
    <property type="match status" value="1"/>
</dbReference>
<dbReference type="InterPro" id="IPR029063">
    <property type="entry name" value="SAM-dependent_MTases_sf"/>
</dbReference>
<dbReference type="Pfam" id="PF13649">
    <property type="entry name" value="Methyltransf_25"/>
    <property type="match status" value="1"/>
</dbReference>
<dbReference type="InterPro" id="IPR041698">
    <property type="entry name" value="Methyltransf_25"/>
</dbReference>
<keyword evidence="2" id="KW-0808">Transferase</keyword>
<gene>
    <name evidence="4" type="ORF">H074_25652</name>
</gene>
<dbReference type="EMBL" id="AOHO01000068">
    <property type="protein sequence ID" value="EME54957.1"/>
    <property type="molecule type" value="Genomic_DNA"/>
</dbReference>
<proteinExistence type="predicted"/>
<protein>
    <recommendedName>
        <fullName evidence="3">Methyltransferase domain-containing protein</fullName>
    </recommendedName>
</protein>
<feature type="domain" description="Methyltransferase" evidence="3">
    <location>
        <begin position="58"/>
        <end position="155"/>
    </location>
</feature>
<dbReference type="PANTHER" id="PTHR43861">
    <property type="entry name" value="TRANS-ACONITATE 2-METHYLTRANSFERASE-RELATED"/>
    <property type="match status" value="1"/>
</dbReference>
<evidence type="ECO:0000256" key="2">
    <source>
        <dbReference type="ARBA" id="ARBA00022679"/>
    </source>
</evidence>
<comment type="caution">
    <text evidence="4">The sequence shown here is derived from an EMBL/GenBank/DDBJ whole genome shotgun (WGS) entry which is preliminary data.</text>
</comment>
<evidence type="ECO:0000313" key="4">
    <source>
        <dbReference type="EMBL" id="EME54957.1"/>
    </source>
</evidence>
<dbReference type="AlphaFoldDB" id="M2YJR2"/>
<organism evidence="4 5">
    <name type="scientific">Amycolatopsis decaplanina DSM 44594</name>
    <dbReference type="NCBI Taxonomy" id="1284240"/>
    <lineage>
        <taxon>Bacteria</taxon>
        <taxon>Bacillati</taxon>
        <taxon>Actinomycetota</taxon>
        <taxon>Actinomycetes</taxon>
        <taxon>Pseudonocardiales</taxon>
        <taxon>Pseudonocardiaceae</taxon>
        <taxon>Amycolatopsis</taxon>
    </lineage>
</organism>
<accession>M2YJR2</accession>